<dbReference type="EMBL" id="BFEA01000139">
    <property type="protein sequence ID" value="GBG71022.1"/>
    <property type="molecule type" value="Genomic_DNA"/>
</dbReference>
<reference evidence="6 7" key="1">
    <citation type="journal article" date="2018" name="Cell">
        <title>The Chara Genome: Secondary Complexity and Implications for Plant Terrestrialization.</title>
        <authorList>
            <person name="Nishiyama T."/>
            <person name="Sakayama H."/>
            <person name="Vries J.D."/>
            <person name="Buschmann H."/>
            <person name="Saint-Marcoux D."/>
            <person name="Ullrich K.K."/>
            <person name="Haas F.B."/>
            <person name="Vanderstraeten L."/>
            <person name="Becker D."/>
            <person name="Lang D."/>
            <person name="Vosolsobe S."/>
            <person name="Rombauts S."/>
            <person name="Wilhelmsson P.K.I."/>
            <person name="Janitza P."/>
            <person name="Kern R."/>
            <person name="Heyl A."/>
            <person name="Rumpler F."/>
            <person name="Villalobos L.I.A.C."/>
            <person name="Clay J.M."/>
            <person name="Skokan R."/>
            <person name="Toyoda A."/>
            <person name="Suzuki Y."/>
            <person name="Kagoshima H."/>
            <person name="Schijlen E."/>
            <person name="Tajeshwar N."/>
            <person name="Catarino B."/>
            <person name="Hetherington A.J."/>
            <person name="Saltykova A."/>
            <person name="Bonnot C."/>
            <person name="Breuninger H."/>
            <person name="Symeonidi A."/>
            <person name="Radhakrishnan G.V."/>
            <person name="Van Nieuwerburgh F."/>
            <person name="Deforce D."/>
            <person name="Chang C."/>
            <person name="Karol K.G."/>
            <person name="Hedrich R."/>
            <person name="Ulvskov P."/>
            <person name="Glockner G."/>
            <person name="Delwiche C.F."/>
            <person name="Petrasek J."/>
            <person name="Van de Peer Y."/>
            <person name="Friml J."/>
            <person name="Beilby M."/>
            <person name="Dolan L."/>
            <person name="Kohara Y."/>
            <person name="Sugano S."/>
            <person name="Fujiyama A."/>
            <person name="Delaux P.-M."/>
            <person name="Quint M."/>
            <person name="TheiBen G."/>
            <person name="Hagemann M."/>
            <person name="Harholt J."/>
            <person name="Dunand C."/>
            <person name="Zachgo S."/>
            <person name="Langdale J."/>
            <person name="Maumus F."/>
            <person name="Straeten D.V.D."/>
            <person name="Gould S.B."/>
            <person name="Rensing S.A."/>
        </authorList>
    </citation>
    <scope>NUCLEOTIDE SEQUENCE [LARGE SCALE GENOMIC DNA]</scope>
    <source>
        <strain evidence="6 7">S276</strain>
    </source>
</reference>
<evidence type="ECO:0000313" key="6">
    <source>
        <dbReference type="EMBL" id="GBG71022.1"/>
    </source>
</evidence>
<dbReference type="InterPro" id="IPR016130">
    <property type="entry name" value="Tyr_Pase_AS"/>
</dbReference>
<dbReference type="SMART" id="SM00262">
    <property type="entry name" value="GEL"/>
    <property type="match status" value="1"/>
</dbReference>
<dbReference type="InterPro" id="IPR000387">
    <property type="entry name" value="Tyr_Pase_dom"/>
</dbReference>
<dbReference type="InterPro" id="IPR007122">
    <property type="entry name" value="Villin/Gelsolin"/>
</dbReference>
<dbReference type="InterPro" id="IPR000340">
    <property type="entry name" value="Dual-sp_phosphatase_cat-dom"/>
</dbReference>
<dbReference type="Gramene" id="GBG71022">
    <property type="protein sequence ID" value="GBG71022"/>
    <property type="gene ID" value="CBR_g8320"/>
</dbReference>
<keyword evidence="1" id="KW-0378">Hydrolase</keyword>
<feature type="compositionally biased region" description="Low complexity" evidence="3">
    <location>
        <begin position="752"/>
        <end position="761"/>
    </location>
</feature>
<proteinExistence type="predicted"/>
<dbReference type="SMART" id="SM00195">
    <property type="entry name" value="DSPc"/>
    <property type="match status" value="1"/>
</dbReference>
<dbReference type="PROSITE" id="PS50054">
    <property type="entry name" value="TYR_PHOSPHATASE_DUAL"/>
    <property type="match status" value="1"/>
</dbReference>
<sequence length="968" mass="103323">MCLLAFEGGRGGGGGSRKRERVEDEEGLVVGAEGGWRMVMAASGPEVQHKHRRSLSEMTIPATLLSPRAAAAPPIDFDGVLGVYPRAVPKAVAGVGVGGFSSPAKAVSAGRLLNVASPGAAASDAERLQSVRSLPEWNGIGGGDLNNKGPLECNLGTVGVKNGVKMGLTSLANGAVLCANGSGDKMTVGANGQNGRAPLRPLLIMRPASMATLEVISPRSRMWAEGNNVDRGAGGGGGGGGGYRIPLSPLALRREASGLARGVVGVRASVQLDLGALARSNCDAGGELSELEMRRDKMAFYEKQCSRVMDHVYLGSDVVARNRETLRAAGITHVLNCVGFVCTEYFAGDLKYKTLWLHDTPGEDILSVLYDVFDFFEGVRQSGGRVFVHCCQGVSRSTALVIAYLMWKEGRSYDDAFRDVKTARGVTNPNMGFACQLLQWQRRVLGGGGGAGAGGVQRLFRVTPHSHYDPLHLVHKPVPKPCRDSLDTRGAFLLLAPTGVFVWKGRECSCVLASAGEKAAKQLIKYEKVAGPIWFVKEGEESSEFWAALSVASSSAALTSMSVSSSDGGVGIAGTGIRVSAYDADYNAVGKARTSGHGSGGVAKAGPMRRGWNDSSVYSCAQESLQNDNHGLSPLKSAAERNYERIREQGRACSEGVDRGGGGMSIQEEEETSAMRRAVSCDSVPIEGEEQGSCTSSDPCAGGGMGRGKRAERREQERENGVKALRRACGGEPDSPTMSQRRSKEDSDIAMVDSDSSSGVVGHHRGGGEEGEGEGEGEGEDEAGRRESSGQMPQARAALVVETLPMRQLATKECVRGGLSGGEVAVEATVGSRPGEDNGACCAENGEVPRLFEWPSREELHVFDADDLQSQKVFVLWIPKAREAGDEGERSELLVWVGGECRCGSEIEERQCMEKEDGRERGSQAWERRWWRVGDQFRLWRRLSQKTRIRVVEEGKEPADFWACCSRR</sequence>
<dbReference type="GO" id="GO:0004721">
    <property type="term" value="F:phosphoprotein phosphatase activity"/>
    <property type="evidence" value="ECO:0007669"/>
    <property type="project" value="UniProtKB-KW"/>
</dbReference>
<dbReference type="InterPro" id="IPR007123">
    <property type="entry name" value="Gelsolin-like_dom"/>
</dbReference>
<evidence type="ECO:0000256" key="2">
    <source>
        <dbReference type="ARBA" id="ARBA00022912"/>
    </source>
</evidence>
<dbReference type="Pfam" id="PF00782">
    <property type="entry name" value="DSPc"/>
    <property type="match status" value="1"/>
</dbReference>
<keyword evidence="2" id="KW-0904">Protein phosphatase</keyword>
<dbReference type="InterPro" id="IPR029006">
    <property type="entry name" value="ADF-H/Gelsolin-like_dom_sf"/>
</dbReference>
<dbReference type="Gene3D" id="3.90.190.10">
    <property type="entry name" value="Protein tyrosine phosphatase superfamily"/>
    <property type="match status" value="1"/>
</dbReference>
<evidence type="ECO:0000259" key="4">
    <source>
        <dbReference type="PROSITE" id="PS50054"/>
    </source>
</evidence>
<gene>
    <name evidence="6" type="ORF">CBR_g8320</name>
</gene>
<comment type="caution">
    <text evidence="6">The sequence shown here is derived from an EMBL/GenBank/DDBJ whole genome shotgun (WGS) entry which is preliminary data.</text>
</comment>
<dbReference type="PROSITE" id="PS00383">
    <property type="entry name" value="TYR_PHOSPHATASE_1"/>
    <property type="match status" value="1"/>
</dbReference>
<dbReference type="Pfam" id="PF00626">
    <property type="entry name" value="Gelsolin"/>
    <property type="match status" value="1"/>
</dbReference>
<evidence type="ECO:0000313" key="7">
    <source>
        <dbReference type="Proteomes" id="UP000265515"/>
    </source>
</evidence>
<protein>
    <recommendedName>
        <fullName evidence="8">Protein-tyrosine-phosphatase</fullName>
    </recommendedName>
</protein>
<evidence type="ECO:0000256" key="3">
    <source>
        <dbReference type="SAM" id="MobiDB-lite"/>
    </source>
</evidence>
<dbReference type="Proteomes" id="UP000265515">
    <property type="component" value="Unassembled WGS sequence"/>
</dbReference>
<feature type="region of interest" description="Disordered" evidence="3">
    <location>
        <begin position="649"/>
        <end position="794"/>
    </location>
</feature>
<dbReference type="CDD" id="cd14498">
    <property type="entry name" value="DSP"/>
    <property type="match status" value="1"/>
</dbReference>
<feature type="compositionally biased region" description="Acidic residues" evidence="3">
    <location>
        <begin position="769"/>
        <end position="781"/>
    </location>
</feature>
<keyword evidence="7" id="KW-1185">Reference proteome</keyword>
<dbReference type="InterPro" id="IPR020422">
    <property type="entry name" value="TYR_PHOSPHATASE_DUAL_dom"/>
</dbReference>
<dbReference type="SUPFAM" id="SSF55753">
    <property type="entry name" value="Actin depolymerizing proteins"/>
    <property type="match status" value="1"/>
</dbReference>
<feature type="compositionally biased region" description="Basic and acidic residues" evidence="3">
    <location>
        <begin position="712"/>
        <end position="721"/>
    </location>
</feature>
<evidence type="ECO:0000256" key="1">
    <source>
        <dbReference type="ARBA" id="ARBA00022801"/>
    </source>
</evidence>
<organism evidence="6 7">
    <name type="scientific">Chara braunii</name>
    <name type="common">Braun's stonewort</name>
    <dbReference type="NCBI Taxonomy" id="69332"/>
    <lineage>
        <taxon>Eukaryota</taxon>
        <taxon>Viridiplantae</taxon>
        <taxon>Streptophyta</taxon>
        <taxon>Charophyceae</taxon>
        <taxon>Charales</taxon>
        <taxon>Characeae</taxon>
        <taxon>Chara</taxon>
    </lineage>
</organism>
<dbReference type="PROSITE" id="PS50056">
    <property type="entry name" value="TYR_PHOSPHATASE_2"/>
    <property type="match status" value="1"/>
</dbReference>
<name>A0A388KLV0_CHABU</name>
<dbReference type="Pfam" id="PF25466">
    <property type="entry name" value="MPK1_gelsolin_C"/>
    <property type="match status" value="1"/>
</dbReference>
<feature type="domain" description="Tyrosine specific protein phosphatases" evidence="5">
    <location>
        <begin position="363"/>
        <end position="424"/>
    </location>
</feature>
<dbReference type="GO" id="GO:0051015">
    <property type="term" value="F:actin filament binding"/>
    <property type="evidence" value="ECO:0007669"/>
    <property type="project" value="InterPro"/>
</dbReference>
<dbReference type="AlphaFoldDB" id="A0A388KLV0"/>
<evidence type="ECO:0008006" key="8">
    <source>
        <dbReference type="Google" id="ProtNLM"/>
    </source>
</evidence>
<dbReference type="InterPro" id="IPR029021">
    <property type="entry name" value="Prot-tyrosine_phosphatase-like"/>
</dbReference>
<dbReference type="PANTHER" id="PTHR46381">
    <property type="entry name" value="MKPA PROTEIN"/>
    <property type="match status" value="1"/>
</dbReference>
<dbReference type="InterPro" id="IPR057528">
    <property type="entry name" value="MPK1_C"/>
</dbReference>
<dbReference type="OrthoDB" id="165342at2759"/>
<dbReference type="STRING" id="69332.A0A388KLV0"/>
<dbReference type="Gene3D" id="3.40.20.10">
    <property type="entry name" value="Severin"/>
    <property type="match status" value="2"/>
</dbReference>
<accession>A0A388KLV0</accession>
<evidence type="ECO:0000259" key="5">
    <source>
        <dbReference type="PROSITE" id="PS50056"/>
    </source>
</evidence>
<dbReference type="PANTHER" id="PTHR46381:SF2">
    <property type="entry name" value="MAP KINASE PHOSPHATASE"/>
    <property type="match status" value="1"/>
</dbReference>
<dbReference type="SUPFAM" id="SSF52799">
    <property type="entry name" value="(Phosphotyrosine protein) phosphatases II"/>
    <property type="match status" value="1"/>
</dbReference>
<feature type="domain" description="Tyrosine-protein phosphatase" evidence="4">
    <location>
        <begin position="304"/>
        <end position="446"/>
    </location>
</feature>